<dbReference type="EMBL" id="MN586059">
    <property type="protein sequence ID" value="QGJ96962.1"/>
    <property type="molecule type" value="Genomic_DNA"/>
</dbReference>
<dbReference type="KEGG" id="vg:80005714"/>
<dbReference type="GeneID" id="80005714"/>
<organism evidence="1 2">
    <name type="scientific">Microbacterium phage Teamocil</name>
    <dbReference type="NCBI Taxonomy" id="2656554"/>
    <lineage>
        <taxon>Viruses</taxon>
        <taxon>Duplodnaviria</taxon>
        <taxon>Heunggongvirae</taxon>
        <taxon>Uroviricota</taxon>
        <taxon>Caudoviricetes</taxon>
        <taxon>Hodgkinviridae</taxon>
        <taxon>Metamorphoovirus</taxon>
        <taxon>Metamorphoovirus teamocil</taxon>
    </lineage>
</organism>
<dbReference type="RefSeq" id="YP_010752038.1">
    <property type="nucleotide sequence ID" value="NC_073376.1"/>
</dbReference>
<evidence type="ECO:0000313" key="1">
    <source>
        <dbReference type="EMBL" id="QGJ96962.1"/>
    </source>
</evidence>
<proteinExistence type="predicted"/>
<dbReference type="Proteomes" id="UP000424425">
    <property type="component" value="Segment"/>
</dbReference>
<accession>A0A649VYC3</accession>
<evidence type="ECO:0000313" key="2">
    <source>
        <dbReference type="Proteomes" id="UP000424425"/>
    </source>
</evidence>
<protein>
    <submittedName>
        <fullName evidence="1">Uncharacterized protein</fullName>
    </submittedName>
</protein>
<reference evidence="1 2" key="1">
    <citation type="submission" date="2019-10" db="EMBL/GenBank/DDBJ databases">
        <authorList>
            <person name="Aull H.A."/>
            <person name="Lauer M.J."/>
            <person name="Garlena R.A."/>
            <person name="Russell D.A."/>
            <person name="Pope W.H."/>
            <person name="Jacobs-Sera D."/>
            <person name="Hatfull G.F."/>
        </authorList>
    </citation>
    <scope>NUCLEOTIDE SEQUENCE [LARGE SCALE GENOMIC DNA]</scope>
</reference>
<sequence>MTDLVEHMRQTLRLAIIQRAIFCPLTNVVLDIRTARFILDADGDPYIALSPEGAAQFESDLASGERTLADGYTLEAAR</sequence>
<gene>
    <name evidence="1" type="primary">10</name>
    <name evidence="1" type="ORF">PBI_TEAMOCIL_10</name>
</gene>
<keyword evidence="2" id="KW-1185">Reference proteome</keyword>
<name>A0A649VYC3_9CAUD</name>